<protein>
    <submittedName>
        <fullName evidence="2">Uncharacterized protein</fullName>
    </submittedName>
</protein>
<keyword evidence="3" id="KW-1185">Reference proteome</keyword>
<feature type="compositionally biased region" description="Basic and acidic residues" evidence="1">
    <location>
        <begin position="93"/>
        <end position="111"/>
    </location>
</feature>
<reference evidence="2 3" key="1">
    <citation type="submission" date="2013-07" db="EMBL/GenBank/DDBJ databases">
        <title>The Genome Sequence of Cryptococcus heveanensis BCC8398.</title>
        <authorList>
            <consortium name="The Broad Institute Genome Sequencing Platform"/>
            <person name="Cuomo C."/>
            <person name="Litvintseva A."/>
            <person name="Chen Y."/>
            <person name="Heitman J."/>
            <person name="Sun S."/>
            <person name="Springer D."/>
            <person name="Dromer F."/>
            <person name="Young S.K."/>
            <person name="Zeng Q."/>
            <person name="Gargeya S."/>
            <person name="Fitzgerald M."/>
            <person name="Abouelleil A."/>
            <person name="Alvarado L."/>
            <person name="Berlin A.M."/>
            <person name="Chapman S.B."/>
            <person name="Dewar J."/>
            <person name="Goldberg J."/>
            <person name="Griggs A."/>
            <person name="Gujja S."/>
            <person name="Hansen M."/>
            <person name="Howarth C."/>
            <person name="Imamovic A."/>
            <person name="Larimer J."/>
            <person name="McCowan C."/>
            <person name="Murphy C."/>
            <person name="Pearson M."/>
            <person name="Priest M."/>
            <person name="Roberts A."/>
            <person name="Saif S."/>
            <person name="Shea T."/>
            <person name="Sykes S."/>
            <person name="Wortman J."/>
            <person name="Nusbaum C."/>
            <person name="Birren B."/>
        </authorList>
    </citation>
    <scope>NUCLEOTIDE SEQUENCE [LARGE SCALE GENOMIC DNA]</scope>
    <source>
        <strain evidence="2 3">BCC8398</strain>
    </source>
</reference>
<dbReference type="AlphaFoldDB" id="A0A1B9GYR7"/>
<dbReference type="OrthoDB" id="2567569at2759"/>
<evidence type="ECO:0000256" key="1">
    <source>
        <dbReference type="SAM" id="MobiDB-lite"/>
    </source>
</evidence>
<proteinExistence type="predicted"/>
<dbReference type="EMBL" id="KI669496">
    <property type="protein sequence ID" value="OCF36152.1"/>
    <property type="molecule type" value="Genomic_DNA"/>
</dbReference>
<name>A0A1B9GYR7_9TREE</name>
<feature type="compositionally biased region" description="Low complexity" evidence="1">
    <location>
        <begin position="78"/>
        <end position="92"/>
    </location>
</feature>
<accession>A0A1B9GYR7</accession>
<dbReference type="Proteomes" id="UP000092666">
    <property type="component" value="Unassembled WGS sequence"/>
</dbReference>
<evidence type="ECO:0000313" key="3">
    <source>
        <dbReference type="Proteomes" id="UP000092666"/>
    </source>
</evidence>
<feature type="region of interest" description="Disordered" evidence="1">
    <location>
        <begin position="78"/>
        <end position="111"/>
    </location>
</feature>
<evidence type="ECO:0000313" key="2">
    <source>
        <dbReference type="EMBL" id="OCF36152.1"/>
    </source>
</evidence>
<reference evidence="3" key="2">
    <citation type="submission" date="2013-12" db="EMBL/GenBank/DDBJ databases">
        <title>Evolution of pathogenesis and genome organization in the Tremellales.</title>
        <authorList>
            <person name="Cuomo C."/>
            <person name="Litvintseva A."/>
            <person name="Heitman J."/>
            <person name="Chen Y."/>
            <person name="Sun S."/>
            <person name="Springer D."/>
            <person name="Dromer F."/>
            <person name="Young S."/>
            <person name="Zeng Q."/>
            <person name="Chapman S."/>
            <person name="Gujja S."/>
            <person name="Saif S."/>
            <person name="Birren B."/>
        </authorList>
    </citation>
    <scope>NUCLEOTIDE SEQUENCE [LARGE SCALE GENOMIC DNA]</scope>
    <source>
        <strain evidence="3">BCC8398</strain>
    </source>
</reference>
<organism evidence="2 3">
    <name type="scientific">Kwoniella heveanensis BCC8398</name>
    <dbReference type="NCBI Taxonomy" id="1296120"/>
    <lineage>
        <taxon>Eukaryota</taxon>
        <taxon>Fungi</taxon>
        <taxon>Dikarya</taxon>
        <taxon>Basidiomycota</taxon>
        <taxon>Agaricomycotina</taxon>
        <taxon>Tremellomycetes</taxon>
        <taxon>Tremellales</taxon>
        <taxon>Cryptococcaceae</taxon>
        <taxon>Kwoniella</taxon>
    </lineage>
</organism>
<sequence length="310" mass="34906">MIVIRPQAEAEGEAFADDETRINTLDRGHVHPYHRQGDIALRSSEGTILRADSWRLASASTVFTDMFEIPLPLPSQSITDSLTPSSSTSTTSTKDKSLHLDLRPKEGSPEIRLHTHPQTIDLDYPTIALDYFLNLINVSRPSIPPGEFHHTLHLLDLCLTFDIKSSIEELVTCRLLHQSHGRQWKLLIWASQKNYVSIAKEALKRMSKEIFLSYGKSDDFGVSPSGPCPPSLQSRLSDTPVLVGRPISLSGPCSQLPWHALSKLQPLWEIKLLRSVLRPVEYEYEDSRVRVPDVLGITDNWTRVAKNFNP</sequence>
<gene>
    <name evidence="2" type="ORF">I316_02024</name>
</gene>